<protein>
    <submittedName>
        <fullName evidence="1">HipA-like C-terminal domain-containing protein</fullName>
    </submittedName>
</protein>
<name>A0A1G7XUN9_9HYPH</name>
<dbReference type="AlphaFoldDB" id="A0A1G7XUN9"/>
<gene>
    <name evidence="1" type="ORF">SAMN04487974_1114</name>
</gene>
<proteinExistence type="predicted"/>
<dbReference type="Proteomes" id="UP000199495">
    <property type="component" value="Unassembled WGS sequence"/>
</dbReference>
<evidence type="ECO:0000313" key="2">
    <source>
        <dbReference type="Proteomes" id="UP000199495"/>
    </source>
</evidence>
<sequence>MFSILVGNTDDHARNHAAFLGWSSAHPHPRLRYLPQDRAGNEATQAMLIMRDDRMSRIMSAVNAAPRFQLSRQQALVSTGTEVSAKVGV</sequence>
<organism evidence="1 2">
    <name type="scientific">Pelagibacterium luteolum</name>
    <dbReference type="NCBI Taxonomy" id="440168"/>
    <lineage>
        <taxon>Bacteria</taxon>
        <taxon>Pseudomonadati</taxon>
        <taxon>Pseudomonadota</taxon>
        <taxon>Alphaproteobacteria</taxon>
        <taxon>Hyphomicrobiales</taxon>
        <taxon>Devosiaceae</taxon>
        <taxon>Pelagibacterium</taxon>
    </lineage>
</organism>
<evidence type="ECO:0000313" key="1">
    <source>
        <dbReference type="EMBL" id="SDG87806.1"/>
    </source>
</evidence>
<accession>A0A1G7XUN9</accession>
<dbReference type="STRING" id="440168.SAMN04487974_1114"/>
<dbReference type="EMBL" id="FNCS01000011">
    <property type="protein sequence ID" value="SDG87806.1"/>
    <property type="molecule type" value="Genomic_DNA"/>
</dbReference>
<reference evidence="1 2" key="1">
    <citation type="submission" date="2016-10" db="EMBL/GenBank/DDBJ databases">
        <authorList>
            <person name="de Groot N.N."/>
        </authorList>
    </citation>
    <scope>NUCLEOTIDE SEQUENCE [LARGE SCALE GENOMIC DNA]</scope>
    <source>
        <strain evidence="1 2">CGMCC 1.10267</strain>
    </source>
</reference>
<keyword evidence="2" id="KW-1185">Reference proteome</keyword>